<protein>
    <recommendedName>
        <fullName evidence="3">C2 domain-containing protein</fullName>
    </recommendedName>
</protein>
<name>A0A819KAH8_9BILA</name>
<dbReference type="EMBL" id="CAJOBG010001608">
    <property type="protein sequence ID" value="CAF3943833.1"/>
    <property type="molecule type" value="Genomic_DNA"/>
</dbReference>
<accession>A0A819KAH8</accession>
<dbReference type="GO" id="GO:0005509">
    <property type="term" value="F:calcium ion binding"/>
    <property type="evidence" value="ECO:0007669"/>
    <property type="project" value="TreeGrafter"/>
</dbReference>
<reference evidence="4" key="1">
    <citation type="submission" date="2021-02" db="EMBL/GenBank/DDBJ databases">
        <authorList>
            <person name="Nowell W R."/>
        </authorList>
    </citation>
    <scope>NUCLEOTIDE SEQUENCE</scope>
</reference>
<dbReference type="CDD" id="cd00030">
    <property type="entry name" value="C2"/>
    <property type="match status" value="1"/>
</dbReference>
<evidence type="ECO:0000256" key="1">
    <source>
        <dbReference type="ARBA" id="ARBA00022723"/>
    </source>
</evidence>
<dbReference type="InterPro" id="IPR035892">
    <property type="entry name" value="C2_domain_sf"/>
</dbReference>
<dbReference type="GO" id="GO:0016020">
    <property type="term" value="C:membrane"/>
    <property type="evidence" value="ECO:0007669"/>
    <property type="project" value="TreeGrafter"/>
</dbReference>
<dbReference type="PROSITE" id="PS50004">
    <property type="entry name" value="C2"/>
    <property type="match status" value="1"/>
</dbReference>
<dbReference type="Gene3D" id="2.60.40.150">
    <property type="entry name" value="C2 domain"/>
    <property type="match status" value="1"/>
</dbReference>
<organism evidence="4 5">
    <name type="scientific">Rotaria magnacalcarata</name>
    <dbReference type="NCBI Taxonomy" id="392030"/>
    <lineage>
        <taxon>Eukaryota</taxon>
        <taxon>Metazoa</taxon>
        <taxon>Spiralia</taxon>
        <taxon>Gnathifera</taxon>
        <taxon>Rotifera</taxon>
        <taxon>Eurotatoria</taxon>
        <taxon>Bdelloidea</taxon>
        <taxon>Philodinida</taxon>
        <taxon>Philodinidae</taxon>
        <taxon>Rotaria</taxon>
    </lineage>
</organism>
<dbReference type="AlphaFoldDB" id="A0A819KAH8"/>
<dbReference type="PANTHER" id="PTHR45911">
    <property type="entry name" value="C2 DOMAIN-CONTAINING PROTEIN"/>
    <property type="match status" value="1"/>
</dbReference>
<keyword evidence="2" id="KW-0106">Calcium</keyword>
<dbReference type="Proteomes" id="UP000663866">
    <property type="component" value="Unassembled WGS sequence"/>
</dbReference>
<feature type="non-terminal residue" evidence="4">
    <location>
        <position position="1"/>
    </location>
</feature>
<feature type="domain" description="C2" evidence="3">
    <location>
        <begin position="20"/>
        <end position="137"/>
    </location>
</feature>
<gene>
    <name evidence="4" type="ORF">OVN521_LOCUS11836</name>
</gene>
<dbReference type="SMART" id="SM00239">
    <property type="entry name" value="C2"/>
    <property type="match status" value="1"/>
</dbReference>
<evidence type="ECO:0000313" key="5">
    <source>
        <dbReference type="Proteomes" id="UP000663866"/>
    </source>
</evidence>
<comment type="caution">
    <text evidence="4">The sequence shown here is derived from an EMBL/GenBank/DDBJ whole genome shotgun (WGS) entry which is preliminary data.</text>
</comment>
<keyword evidence="1" id="KW-0479">Metal-binding</keyword>
<proteinExistence type="predicted"/>
<evidence type="ECO:0000259" key="3">
    <source>
        <dbReference type="PROSITE" id="PS50004"/>
    </source>
</evidence>
<evidence type="ECO:0000256" key="2">
    <source>
        <dbReference type="ARBA" id="ARBA00022837"/>
    </source>
</evidence>
<sequence length="160" mass="18523">YAKHKHTYIYIYANLSENEPSYSAFLLVEIKQKYAMPAGILEVTVAEGRHLKDEDILGENDAYVELYLDKKYKQRTTTISNSNNPTWNQHFTFNLDKHDHEIHFHVYDSDVGGRDSIGSCKVKLKHVFDDGKFDEWVKLPANLGLTSHGEIHIIMHFKPS</sequence>
<dbReference type="Pfam" id="PF00168">
    <property type="entry name" value="C2"/>
    <property type="match status" value="1"/>
</dbReference>
<keyword evidence="5" id="KW-1185">Reference proteome</keyword>
<dbReference type="PANTHER" id="PTHR45911:SF4">
    <property type="entry name" value="MULTIPLE C2 AND TRANSMEMBRANE DOMAIN-CONTAINING PROTEIN"/>
    <property type="match status" value="1"/>
</dbReference>
<dbReference type="SUPFAM" id="SSF49562">
    <property type="entry name" value="C2 domain (Calcium/lipid-binding domain, CaLB)"/>
    <property type="match status" value="1"/>
</dbReference>
<dbReference type="InterPro" id="IPR000008">
    <property type="entry name" value="C2_dom"/>
</dbReference>
<evidence type="ECO:0000313" key="4">
    <source>
        <dbReference type="EMBL" id="CAF3943833.1"/>
    </source>
</evidence>